<proteinExistence type="predicted"/>
<feature type="chain" id="PRO_5016273683" evidence="1">
    <location>
        <begin position="20"/>
        <end position="144"/>
    </location>
</feature>
<name>A0A316UHX6_9BASI</name>
<dbReference type="GeneID" id="37026642"/>
<sequence length="144" mass="15207">MLSTPSLLISLLLLLLSHAASHSNAAQVKLGWCYAMKHCNALGGYKQVNGDSQAIDQPLFTNYPNCASFLAAPDPPVKLNVCQGLQPQSTDILVLLTQSETCVQACDAAHTSGTCVSVPDNAAPGAAYNIISEAAHRYQSEATY</sequence>
<dbReference type="AlphaFoldDB" id="A0A316UHX6"/>
<feature type="signal peptide" evidence="1">
    <location>
        <begin position="1"/>
        <end position="19"/>
    </location>
</feature>
<evidence type="ECO:0000313" key="3">
    <source>
        <dbReference type="Proteomes" id="UP000245884"/>
    </source>
</evidence>
<protein>
    <submittedName>
        <fullName evidence="2">Uncharacterized protein</fullName>
    </submittedName>
</protein>
<dbReference type="Proteomes" id="UP000245884">
    <property type="component" value="Unassembled WGS sequence"/>
</dbReference>
<keyword evidence="1" id="KW-0732">Signal</keyword>
<dbReference type="RefSeq" id="XP_025359484.1">
    <property type="nucleotide sequence ID" value="XM_025504819.1"/>
</dbReference>
<keyword evidence="3" id="KW-1185">Reference proteome</keyword>
<evidence type="ECO:0000256" key="1">
    <source>
        <dbReference type="SAM" id="SignalP"/>
    </source>
</evidence>
<organism evidence="2 3">
    <name type="scientific">Jaminaea rosea</name>
    <dbReference type="NCBI Taxonomy" id="1569628"/>
    <lineage>
        <taxon>Eukaryota</taxon>
        <taxon>Fungi</taxon>
        <taxon>Dikarya</taxon>
        <taxon>Basidiomycota</taxon>
        <taxon>Ustilaginomycotina</taxon>
        <taxon>Exobasidiomycetes</taxon>
        <taxon>Microstromatales</taxon>
        <taxon>Microstromatales incertae sedis</taxon>
        <taxon>Jaminaea</taxon>
    </lineage>
</organism>
<evidence type="ECO:0000313" key="2">
    <source>
        <dbReference type="EMBL" id="PWN24872.1"/>
    </source>
</evidence>
<dbReference type="EMBL" id="KZ819678">
    <property type="protein sequence ID" value="PWN24872.1"/>
    <property type="molecule type" value="Genomic_DNA"/>
</dbReference>
<accession>A0A316UHX6</accession>
<gene>
    <name evidence="2" type="ORF">BDZ90DRAFT_228583</name>
</gene>
<reference evidence="2 3" key="1">
    <citation type="journal article" date="2018" name="Mol. Biol. Evol.">
        <title>Broad Genomic Sampling Reveals a Smut Pathogenic Ancestry of the Fungal Clade Ustilaginomycotina.</title>
        <authorList>
            <person name="Kijpornyongpan T."/>
            <person name="Mondo S.J."/>
            <person name="Barry K."/>
            <person name="Sandor L."/>
            <person name="Lee J."/>
            <person name="Lipzen A."/>
            <person name="Pangilinan J."/>
            <person name="LaButti K."/>
            <person name="Hainaut M."/>
            <person name="Henrissat B."/>
            <person name="Grigoriev I.V."/>
            <person name="Spatafora J.W."/>
            <person name="Aime M.C."/>
        </authorList>
    </citation>
    <scope>NUCLEOTIDE SEQUENCE [LARGE SCALE GENOMIC DNA]</scope>
    <source>
        <strain evidence="2 3">MCA 5214</strain>
    </source>
</reference>